<feature type="transmembrane region" description="Helical" evidence="1">
    <location>
        <begin position="5"/>
        <end position="24"/>
    </location>
</feature>
<name>A0A4Q1S8X6_9BACT</name>
<dbReference type="PROSITE" id="PS51257">
    <property type="entry name" value="PROKAR_LIPOPROTEIN"/>
    <property type="match status" value="1"/>
</dbReference>
<sequence>MRKVVYVCLGIVLIACMALVILLLHGPKEKETWSTLAALLAVITAVIAILPALRVLEIQEDALRPRPTPYFDLTSRYDLLQLRSRTRERVWHTMSG</sequence>
<dbReference type="RefSeq" id="WP_129210137.1">
    <property type="nucleotide sequence ID" value="NZ_BMGU01000001.1"/>
</dbReference>
<comment type="caution">
    <text evidence="2">The sequence shown here is derived from an EMBL/GenBank/DDBJ whole genome shotgun (WGS) entry which is preliminary data.</text>
</comment>
<evidence type="ECO:0000313" key="3">
    <source>
        <dbReference type="Proteomes" id="UP000290253"/>
    </source>
</evidence>
<keyword evidence="1" id="KW-1133">Transmembrane helix</keyword>
<accession>A0A4Q1S8X6</accession>
<dbReference type="EMBL" id="SDMK01000006">
    <property type="protein sequence ID" value="RXS93070.1"/>
    <property type="molecule type" value="Genomic_DNA"/>
</dbReference>
<evidence type="ECO:0000256" key="1">
    <source>
        <dbReference type="SAM" id="Phobius"/>
    </source>
</evidence>
<dbReference type="Proteomes" id="UP000290253">
    <property type="component" value="Unassembled WGS sequence"/>
</dbReference>
<reference evidence="2 3" key="1">
    <citation type="journal article" date="2016" name="Int. J. Syst. Evol. Microbiol.">
        <title>Acidipila dinghuensis sp. nov., an acidobacterium isolated from forest soil.</title>
        <authorList>
            <person name="Jiang Y.W."/>
            <person name="Wang J."/>
            <person name="Chen M.H."/>
            <person name="Lv Y.Y."/>
            <person name="Qiu L.H."/>
        </authorList>
    </citation>
    <scope>NUCLEOTIDE SEQUENCE [LARGE SCALE GENOMIC DNA]</scope>
    <source>
        <strain evidence="2 3">DHOF10</strain>
    </source>
</reference>
<protein>
    <submittedName>
        <fullName evidence="2">Uncharacterized protein</fullName>
    </submittedName>
</protein>
<keyword evidence="3" id="KW-1185">Reference proteome</keyword>
<gene>
    <name evidence="2" type="ORF">ESZ00_19800</name>
</gene>
<proteinExistence type="predicted"/>
<organism evidence="2 3">
    <name type="scientific">Silvibacterium dinghuense</name>
    <dbReference type="NCBI Taxonomy" id="1560006"/>
    <lineage>
        <taxon>Bacteria</taxon>
        <taxon>Pseudomonadati</taxon>
        <taxon>Acidobacteriota</taxon>
        <taxon>Terriglobia</taxon>
        <taxon>Terriglobales</taxon>
        <taxon>Acidobacteriaceae</taxon>
        <taxon>Silvibacterium</taxon>
    </lineage>
</organism>
<keyword evidence="1" id="KW-0812">Transmembrane</keyword>
<keyword evidence="1" id="KW-0472">Membrane</keyword>
<dbReference type="AlphaFoldDB" id="A0A4Q1S8X6"/>
<evidence type="ECO:0000313" key="2">
    <source>
        <dbReference type="EMBL" id="RXS93070.1"/>
    </source>
</evidence>
<feature type="transmembrane region" description="Helical" evidence="1">
    <location>
        <begin position="36"/>
        <end position="56"/>
    </location>
</feature>